<feature type="domain" description="L,D-TPase catalytic" evidence="10">
    <location>
        <begin position="81"/>
        <end position="218"/>
    </location>
</feature>
<evidence type="ECO:0000256" key="5">
    <source>
        <dbReference type="ARBA" id="ARBA00022801"/>
    </source>
</evidence>
<feature type="active site" description="Proton donor/acceptor" evidence="9">
    <location>
        <position position="178"/>
    </location>
</feature>
<proteinExistence type="inferred from homology"/>
<accession>A0ABS5RU77</accession>
<organism evidence="11 12">
    <name type="scientific">Tianweitania aestuarii</name>
    <dbReference type="NCBI Taxonomy" id="2814886"/>
    <lineage>
        <taxon>Bacteria</taxon>
        <taxon>Pseudomonadati</taxon>
        <taxon>Pseudomonadota</taxon>
        <taxon>Alphaproteobacteria</taxon>
        <taxon>Hyphomicrobiales</taxon>
        <taxon>Phyllobacteriaceae</taxon>
        <taxon>Tianweitania</taxon>
    </lineage>
</organism>
<dbReference type="Pfam" id="PF03734">
    <property type="entry name" value="YkuD"/>
    <property type="match status" value="1"/>
</dbReference>
<gene>
    <name evidence="11" type="ORF">JYU29_03945</name>
</gene>
<reference evidence="11 12" key="1">
    <citation type="submission" date="2021-03" db="EMBL/GenBank/DDBJ databases">
        <title>Tianweitania aestuarii sp. nov., isolated from a tidal flat.</title>
        <authorList>
            <person name="Park S."/>
            <person name="Yoon J.-H."/>
        </authorList>
    </citation>
    <scope>NUCLEOTIDE SEQUENCE [LARGE SCALE GENOMIC DNA]</scope>
    <source>
        <strain evidence="11 12">BSSL-BM11</strain>
    </source>
</reference>
<evidence type="ECO:0000256" key="9">
    <source>
        <dbReference type="PROSITE-ProRule" id="PRU01373"/>
    </source>
</evidence>
<keyword evidence="5" id="KW-0378">Hydrolase</keyword>
<dbReference type="InterPro" id="IPR005490">
    <property type="entry name" value="LD_TPept_cat_dom"/>
</dbReference>
<keyword evidence="4" id="KW-0808">Transferase</keyword>
<keyword evidence="3" id="KW-0328">Glycosyltransferase</keyword>
<dbReference type="EMBL" id="JAFMNX010000001">
    <property type="protein sequence ID" value="MBS9719836.1"/>
    <property type="molecule type" value="Genomic_DNA"/>
</dbReference>
<dbReference type="CDD" id="cd16913">
    <property type="entry name" value="YkuD_like"/>
    <property type="match status" value="1"/>
</dbReference>
<dbReference type="PANTHER" id="PTHR30582">
    <property type="entry name" value="L,D-TRANSPEPTIDASE"/>
    <property type="match status" value="1"/>
</dbReference>
<comment type="caution">
    <text evidence="11">The sequence shown here is derived from an EMBL/GenBank/DDBJ whole genome shotgun (WGS) entry which is preliminary data.</text>
</comment>
<dbReference type="InterPro" id="IPR050979">
    <property type="entry name" value="LD-transpeptidase"/>
</dbReference>
<feature type="active site" description="Nucleophile" evidence="9">
    <location>
        <position position="194"/>
    </location>
</feature>
<evidence type="ECO:0000259" key="10">
    <source>
        <dbReference type="PROSITE" id="PS52029"/>
    </source>
</evidence>
<dbReference type="PROSITE" id="PS51257">
    <property type="entry name" value="PROKAR_LIPOPROTEIN"/>
    <property type="match status" value="1"/>
</dbReference>
<dbReference type="PANTHER" id="PTHR30582:SF24">
    <property type="entry name" value="L,D-TRANSPEPTIDASE ERFK_SRFK-RELATED"/>
    <property type="match status" value="1"/>
</dbReference>
<evidence type="ECO:0000313" key="12">
    <source>
        <dbReference type="Proteomes" id="UP001297272"/>
    </source>
</evidence>
<evidence type="ECO:0000256" key="4">
    <source>
        <dbReference type="ARBA" id="ARBA00022679"/>
    </source>
</evidence>
<sequence length="226" mass="25166">MPELSRRLFVLSAPVFLAGCMSSRQQTASVKPAPRVVPQYFQEMYAAKTDELYPVAAADLTKVEPEFYRQEVDYPTTEMPGTIVVDTQARHLFLVGENGRAMRYGIGVGKAGLEFQGVARVQYKREWPRWTPTQDMMARDPERYGHLSGGMEPGPTNPLGPRALYLFKDGVDTLYRIHGTTEDWSIGRAVSSGCIRLLNADIIDLYSRVPAGTRVVVLQGPESPLV</sequence>
<dbReference type="Proteomes" id="UP001297272">
    <property type="component" value="Unassembled WGS sequence"/>
</dbReference>
<evidence type="ECO:0000256" key="6">
    <source>
        <dbReference type="ARBA" id="ARBA00022960"/>
    </source>
</evidence>
<comment type="pathway">
    <text evidence="1 9">Cell wall biogenesis; peptidoglycan biosynthesis.</text>
</comment>
<keyword evidence="6 9" id="KW-0133">Cell shape</keyword>
<dbReference type="InterPro" id="IPR038063">
    <property type="entry name" value="Transpep_catalytic_dom"/>
</dbReference>
<keyword evidence="7 9" id="KW-0573">Peptidoglycan synthesis</keyword>
<dbReference type="Gene3D" id="2.40.440.10">
    <property type="entry name" value="L,D-transpeptidase catalytic domain-like"/>
    <property type="match status" value="1"/>
</dbReference>
<comment type="similarity">
    <text evidence="2">Belongs to the YkuD family.</text>
</comment>
<evidence type="ECO:0000313" key="11">
    <source>
        <dbReference type="EMBL" id="MBS9719836.1"/>
    </source>
</evidence>
<evidence type="ECO:0000256" key="3">
    <source>
        <dbReference type="ARBA" id="ARBA00022676"/>
    </source>
</evidence>
<evidence type="ECO:0000256" key="1">
    <source>
        <dbReference type="ARBA" id="ARBA00004752"/>
    </source>
</evidence>
<dbReference type="PROSITE" id="PS52029">
    <property type="entry name" value="LD_TPASE"/>
    <property type="match status" value="1"/>
</dbReference>
<evidence type="ECO:0000256" key="7">
    <source>
        <dbReference type="ARBA" id="ARBA00022984"/>
    </source>
</evidence>
<protein>
    <submittedName>
        <fullName evidence="11">L,D-transpeptidase</fullName>
    </submittedName>
</protein>
<keyword evidence="8 9" id="KW-0961">Cell wall biogenesis/degradation</keyword>
<keyword evidence="12" id="KW-1185">Reference proteome</keyword>
<evidence type="ECO:0000256" key="2">
    <source>
        <dbReference type="ARBA" id="ARBA00005992"/>
    </source>
</evidence>
<dbReference type="RefSeq" id="WP_213983435.1">
    <property type="nucleotide sequence ID" value="NZ_JAFMNX010000001.1"/>
</dbReference>
<name>A0ABS5RU77_9HYPH</name>
<evidence type="ECO:0000256" key="8">
    <source>
        <dbReference type="ARBA" id="ARBA00023316"/>
    </source>
</evidence>
<dbReference type="SUPFAM" id="SSF141523">
    <property type="entry name" value="L,D-transpeptidase catalytic domain-like"/>
    <property type="match status" value="1"/>
</dbReference>